<dbReference type="FunFam" id="3.40.50.300:FF:000218">
    <property type="entry name" value="Multidrug ABC transporter ATP-binding protein"/>
    <property type="match status" value="1"/>
</dbReference>
<feature type="domain" description="ABC transporter" evidence="8">
    <location>
        <begin position="332"/>
        <end position="566"/>
    </location>
</feature>
<keyword evidence="2 7" id="KW-0812">Transmembrane</keyword>
<gene>
    <name evidence="10" type="ORF">SAMEA3545359_02282</name>
</gene>
<dbReference type="PANTHER" id="PTHR43394">
    <property type="entry name" value="ATP-DEPENDENT PERMEASE MDL1, MITOCHONDRIAL"/>
    <property type="match status" value="1"/>
</dbReference>
<keyword evidence="4 10" id="KW-0067">ATP-binding</keyword>
<dbReference type="CDD" id="cd03251">
    <property type="entry name" value="ABCC_MsbA"/>
    <property type="match status" value="1"/>
</dbReference>
<dbReference type="GO" id="GO:0005886">
    <property type="term" value="C:plasma membrane"/>
    <property type="evidence" value="ECO:0007669"/>
    <property type="project" value="UniProtKB-SubCell"/>
</dbReference>
<protein>
    <submittedName>
        <fullName evidence="10">Putative multidrug export ATP-binding/permease protein SAV1866</fullName>
        <ecNumber evidence="10">3.6.3.-</ecNumber>
    </submittedName>
</protein>
<dbReference type="InterPro" id="IPR039421">
    <property type="entry name" value="Type_1_exporter"/>
</dbReference>
<proteinExistence type="predicted"/>
<evidence type="ECO:0000256" key="3">
    <source>
        <dbReference type="ARBA" id="ARBA00022741"/>
    </source>
</evidence>
<name>A0A1C6JKC0_9FIRM</name>
<comment type="subcellular location">
    <subcellularLocation>
        <location evidence="1">Cell membrane</location>
        <topology evidence="1">Multi-pass membrane protein</topology>
    </subcellularLocation>
</comment>
<dbReference type="InterPro" id="IPR003439">
    <property type="entry name" value="ABC_transporter-like_ATP-bd"/>
</dbReference>
<feature type="transmembrane region" description="Helical" evidence="7">
    <location>
        <begin position="54"/>
        <end position="74"/>
    </location>
</feature>
<evidence type="ECO:0000256" key="5">
    <source>
        <dbReference type="ARBA" id="ARBA00022989"/>
    </source>
</evidence>
<dbReference type="InterPro" id="IPR011527">
    <property type="entry name" value="ABC1_TM_dom"/>
</dbReference>
<dbReference type="CDD" id="cd18549">
    <property type="entry name" value="ABC_6TM_YwjA_like"/>
    <property type="match status" value="1"/>
</dbReference>
<keyword evidence="5 7" id="KW-1133">Transmembrane helix</keyword>
<dbReference type="SUPFAM" id="SSF52540">
    <property type="entry name" value="P-loop containing nucleoside triphosphate hydrolases"/>
    <property type="match status" value="1"/>
</dbReference>
<evidence type="ECO:0000313" key="10">
    <source>
        <dbReference type="EMBL" id="SCJ82450.1"/>
    </source>
</evidence>
<feature type="transmembrane region" description="Helical" evidence="7">
    <location>
        <begin position="139"/>
        <end position="172"/>
    </location>
</feature>
<dbReference type="GO" id="GO:0015421">
    <property type="term" value="F:ABC-type oligopeptide transporter activity"/>
    <property type="evidence" value="ECO:0007669"/>
    <property type="project" value="TreeGrafter"/>
</dbReference>
<dbReference type="SMART" id="SM00382">
    <property type="entry name" value="AAA"/>
    <property type="match status" value="1"/>
</dbReference>
<evidence type="ECO:0000259" key="8">
    <source>
        <dbReference type="PROSITE" id="PS50893"/>
    </source>
</evidence>
<dbReference type="InterPro" id="IPR036640">
    <property type="entry name" value="ABC1_TM_sf"/>
</dbReference>
<dbReference type="InterPro" id="IPR003593">
    <property type="entry name" value="AAA+_ATPase"/>
</dbReference>
<keyword evidence="10" id="KW-0378">Hydrolase</keyword>
<evidence type="ECO:0000259" key="9">
    <source>
        <dbReference type="PROSITE" id="PS50929"/>
    </source>
</evidence>
<dbReference type="InterPro" id="IPR017871">
    <property type="entry name" value="ABC_transporter-like_CS"/>
</dbReference>
<organism evidence="10">
    <name type="scientific">uncultured Anaerotruncus sp</name>
    <dbReference type="NCBI Taxonomy" id="905011"/>
    <lineage>
        <taxon>Bacteria</taxon>
        <taxon>Bacillati</taxon>
        <taxon>Bacillota</taxon>
        <taxon>Clostridia</taxon>
        <taxon>Eubacteriales</taxon>
        <taxon>Oscillospiraceae</taxon>
        <taxon>Anaerotruncus</taxon>
        <taxon>environmental samples</taxon>
    </lineage>
</organism>
<feature type="transmembrane region" description="Helical" evidence="7">
    <location>
        <begin position="15"/>
        <end position="33"/>
    </location>
</feature>
<dbReference type="PROSITE" id="PS00211">
    <property type="entry name" value="ABC_TRANSPORTER_1"/>
    <property type="match status" value="1"/>
</dbReference>
<feature type="domain" description="ABC transmembrane type-1" evidence="9">
    <location>
        <begin position="20"/>
        <end position="299"/>
    </location>
</feature>
<evidence type="ECO:0000256" key="7">
    <source>
        <dbReference type="SAM" id="Phobius"/>
    </source>
</evidence>
<keyword evidence="6 7" id="KW-0472">Membrane</keyword>
<sequence length="573" mass="64466">MIKRFIGYYKPHRKLFYFDMFCALIVAVCDLFYPMITRNIIQDYVPNRQLRLMIVWVLVLLGLYILKALLNYIIQYYGHVMGVRMQADMRREVFDHLQKLPFSYFDQNKTGVVMSRIVNDLMDVTELAHHGPEDLFISLIMLIGSFAILCTINVPLTVIAFALLPVAVYIVAKLRRRMNAAFRETRIKTGEVNAELENSISGIRVAKAFTGEKNERRKFERRNREFVTARSEAFRVMGQFSASTGFFTDVLNVVVLIAAACFLFAGKITTGDFVAYLLYVSMFLNPIKRLISFVEQFQQGATGFKRFVEIMEEPIEQDSPGAKPLQSAQGQIDFRGVGFTYDDDTEVLSGLDLHIGAGQTVALVGPSGGGKTTLCHLLPRFYDPTEGTIEIDCQDIRGYTLHSLRQNIGIVQQDVFLFTGTIRDNIAYAKPDATDEEIYQAARRANIHDFIMGLDDGYDTYIGERGARLSGGQKQRISIARVFLKDPPILILDEATSALDNETERLIQEALNDLSHGRTTLVVAHRLSTIKNADSIVVLTPQGIAETGSHRQLVAAGGLYARLWQSQFIGLDS</sequence>
<reference evidence="10" key="1">
    <citation type="submission" date="2015-09" db="EMBL/GenBank/DDBJ databases">
        <authorList>
            <consortium name="Pathogen Informatics"/>
        </authorList>
    </citation>
    <scope>NUCLEOTIDE SEQUENCE</scope>
    <source>
        <strain evidence="10">2789STDY5834896</strain>
    </source>
</reference>
<dbReference type="EMBL" id="FMHG01000001">
    <property type="protein sequence ID" value="SCJ82450.1"/>
    <property type="molecule type" value="Genomic_DNA"/>
</dbReference>
<dbReference type="PROSITE" id="PS50893">
    <property type="entry name" value="ABC_TRANSPORTER_2"/>
    <property type="match status" value="1"/>
</dbReference>
<dbReference type="PROSITE" id="PS50929">
    <property type="entry name" value="ABC_TM1F"/>
    <property type="match status" value="1"/>
</dbReference>
<dbReference type="Gene3D" id="1.20.1560.10">
    <property type="entry name" value="ABC transporter type 1, transmembrane domain"/>
    <property type="match status" value="1"/>
</dbReference>
<dbReference type="Gene3D" id="3.40.50.300">
    <property type="entry name" value="P-loop containing nucleotide triphosphate hydrolases"/>
    <property type="match status" value="1"/>
</dbReference>
<dbReference type="GO" id="GO:0016887">
    <property type="term" value="F:ATP hydrolysis activity"/>
    <property type="evidence" value="ECO:0007669"/>
    <property type="project" value="InterPro"/>
</dbReference>
<dbReference type="AlphaFoldDB" id="A0A1C6JKC0"/>
<dbReference type="SUPFAM" id="SSF90123">
    <property type="entry name" value="ABC transporter transmembrane region"/>
    <property type="match status" value="1"/>
</dbReference>
<evidence type="ECO:0000256" key="2">
    <source>
        <dbReference type="ARBA" id="ARBA00022692"/>
    </source>
</evidence>
<feature type="transmembrane region" description="Helical" evidence="7">
    <location>
        <begin position="246"/>
        <end position="267"/>
    </location>
</feature>
<evidence type="ECO:0000256" key="1">
    <source>
        <dbReference type="ARBA" id="ARBA00004651"/>
    </source>
</evidence>
<accession>A0A1C6JKC0</accession>
<evidence type="ECO:0000256" key="6">
    <source>
        <dbReference type="ARBA" id="ARBA00023136"/>
    </source>
</evidence>
<keyword evidence="3" id="KW-0547">Nucleotide-binding</keyword>
<evidence type="ECO:0000256" key="4">
    <source>
        <dbReference type="ARBA" id="ARBA00022840"/>
    </source>
</evidence>
<dbReference type="Pfam" id="PF00664">
    <property type="entry name" value="ABC_membrane"/>
    <property type="match status" value="1"/>
</dbReference>
<dbReference type="InterPro" id="IPR027417">
    <property type="entry name" value="P-loop_NTPase"/>
</dbReference>
<dbReference type="EC" id="3.6.3.-" evidence="10"/>
<dbReference type="Pfam" id="PF00005">
    <property type="entry name" value="ABC_tran"/>
    <property type="match status" value="1"/>
</dbReference>
<dbReference type="PANTHER" id="PTHR43394:SF1">
    <property type="entry name" value="ATP-BINDING CASSETTE SUB-FAMILY B MEMBER 10, MITOCHONDRIAL"/>
    <property type="match status" value="1"/>
</dbReference>
<dbReference type="GO" id="GO:0005524">
    <property type="term" value="F:ATP binding"/>
    <property type="evidence" value="ECO:0007669"/>
    <property type="project" value="UniProtKB-KW"/>
</dbReference>